<sequence length="91" mass="10285">MLGRDIASASRNPQSVLSVLARFPLSPATSLLPTSRFISFPSIMGVTRGQMSHLADRFEHLDARLATLEDELQRLQRHYSHHFSKNSFGFE</sequence>
<comment type="caution">
    <text evidence="2">The sequence shown here is derived from an EMBL/GenBank/DDBJ whole genome shotgun (WGS) entry which is preliminary data.</text>
</comment>
<keyword evidence="3" id="KW-1185">Reference proteome</keyword>
<keyword evidence="1" id="KW-0175">Coiled coil</keyword>
<dbReference type="Proteomes" id="UP001279734">
    <property type="component" value="Unassembled WGS sequence"/>
</dbReference>
<name>A0AAD3S707_NEPGR</name>
<dbReference type="EMBL" id="BSYO01000005">
    <property type="protein sequence ID" value="GMH05514.1"/>
    <property type="molecule type" value="Genomic_DNA"/>
</dbReference>
<accession>A0AAD3S707</accession>
<gene>
    <name evidence="2" type="ORF">Nepgr_007354</name>
</gene>
<evidence type="ECO:0000256" key="1">
    <source>
        <dbReference type="SAM" id="Coils"/>
    </source>
</evidence>
<evidence type="ECO:0000313" key="2">
    <source>
        <dbReference type="EMBL" id="GMH05514.1"/>
    </source>
</evidence>
<dbReference type="AlphaFoldDB" id="A0AAD3S707"/>
<organism evidence="2 3">
    <name type="scientific">Nepenthes gracilis</name>
    <name type="common">Slender pitcher plant</name>
    <dbReference type="NCBI Taxonomy" id="150966"/>
    <lineage>
        <taxon>Eukaryota</taxon>
        <taxon>Viridiplantae</taxon>
        <taxon>Streptophyta</taxon>
        <taxon>Embryophyta</taxon>
        <taxon>Tracheophyta</taxon>
        <taxon>Spermatophyta</taxon>
        <taxon>Magnoliopsida</taxon>
        <taxon>eudicotyledons</taxon>
        <taxon>Gunneridae</taxon>
        <taxon>Pentapetalae</taxon>
        <taxon>Caryophyllales</taxon>
        <taxon>Nepenthaceae</taxon>
        <taxon>Nepenthes</taxon>
    </lineage>
</organism>
<proteinExistence type="predicted"/>
<feature type="coiled-coil region" evidence="1">
    <location>
        <begin position="51"/>
        <end position="85"/>
    </location>
</feature>
<evidence type="ECO:0000313" key="3">
    <source>
        <dbReference type="Proteomes" id="UP001279734"/>
    </source>
</evidence>
<protein>
    <submittedName>
        <fullName evidence="2">Uncharacterized protein</fullName>
    </submittedName>
</protein>
<reference evidence="2" key="1">
    <citation type="submission" date="2023-05" db="EMBL/GenBank/DDBJ databases">
        <title>Nepenthes gracilis genome sequencing.</title>
        <authorList>
            <person name="Fukushima K."/>
        </authorList>
    </citation>
    <scope>NUCLEOTIDE SEQUENCE</scope>
    <source>
        <strain evidence="2">SING2019-196</strain>
    </source>
</reference>